<dbReference type="Pfam" id="PF09816">
    <property type="entry name" value="EAF"/>
    <property type="match status" value="1"/>
</dbReference>
<dbReference type="InterPro" id="IPR019194">
    <property type="entry name" value="Tscrpt_elong_fac_Eaf_N"/>
</dbReference>
<organism evidence="3 4">
    <name type="scientific">Venturia effusa</name>
    <dbReference type="NCBI Taxonomy" id="50376"/>
    <lineage>
        <taxon>Eukaryota</taxon>
        <taxon>Fungi</taxon>
        <taxon>Dikarya</taxon>
        <taxon>Ascomycota</taxon>
        <taxon>Pezizomycotina</taxon>
        <taxon>Dothideomycetes</taxon>
        <taxon>Pleosporomycetidae</taxon>
        <taxon>Venturiales</taxon>
        <taxon>Venturiaceae</taxon>
        <taxon>Venturia</taxon>
    </lineage>
</organism>
<feature type="compositionally biased region" description="Acidic residues" evidence="1">
    <location>
        <begin position="405"/>
        <end position="425"/>
    </location>
</feature>
<feature type="compositionally biased region" description="Acidic residues" evidence="1">
    <location>
        <begin position="377"/>
        <end position="387"/>
    </location>
</feature>
<protein>
    <recommendedName>
        <fullName evidence="2">Transcription elongation factor Eaf N-terminal domain-containing protein</fullName>
    </recommendedName>
</protein>
<reference evidence="3 4" key="1">
    <citation type="submission" date="2019-07" db="EMBL/GenBank/DDBJ databases">
        <title>Finished genome of Venturia effusa.</title>
        <authorList>
            <person name="Young C.A."/>
            <person name="Cox M.P."/>
            <person name="Ganley A.R.D."/>
            <person name="David W.J."/>
        </authorList>
    </citation>
    <scope>NUCLEOTIDE SEQUENCE [LARGE SCALE GENOMIC DNA]</scope>
    <source>
        <strain evidence="4">albino</strain>
    </source>
</reference>
<feature type="compositionally biased region" description="Basic and acidic residues" evidence="1">
    <location>
        <begin position="388"/>
        <end position="404"/>
    </location>
</feature>
<feature type="domain" description="Transcription elongation factor Eaf N-terminal" evidence="2">
    <location>
        <begin position="22"/>
        <end position="123"/>
    </location>
</feature>
<dbReference type="Proteomes" id="UP000316270">
    <property type="component" value="Chromosome 5"/>
</dbReference>
<evidence type="ECO:0000256" key="1">
    <source>
        <dbReference type="SAM" id="MobiDB-lite"/>
    </source>
</evidence>
<feature type="compositionally biased region" description="Polar residues" evidence="1">
    <location>
        <begin position="194"/>
        <end position="206"/>
    </location>
</feature>
<proteinExistence type="predicted"/>
<sequence length="474" mass="51534">MASPVVAASSNAPLDPKQQGRYALQLGKGITDRSAASSFNAVRFNHKSLHDKGKRSTRITIRNDTQSDLTITDTSSEEVDQFKYAGQLGSTKNSYVLIFDQSKQACTLEPLASSHTFNITATPWGTSLAKLKQEYPQLQAKVEEAVNEPDGDLDEDPDGEADADNPYDFRHYLTSAIRGPSPSPSPALRAVNAGKTTPQALQTQPKPVSEAKPRKKAASKAYDPLRPNQRKPKAATTGANKAKANPTPTIKLDRRASARPGDENKKGSTLSKGNVKSDYYVHSSDEEEEPPMSQPVHSDIEEEDESGSRGRGLEIDFGDDSPPKKSNKILPPKPGGPISLNSAVNSPDRRLDPGAARRQQQKEPSDIIDFGDSSDNFQDDEESDAEESVQKRKQDHSVDMHDADADADADSDVDADADSDHDDDIEPMHLGSPAHQQPPTIEDDDDGDDFEAEMLQAMQDDDGEAESEEESEAE</sequence>
<feature type="compositionally biased region" description="Acidic residues" evidence="1">
    <location>
        <begin position="441"/>
        <end position="452"/>
    </location>
</feature>
<feature type="compositionally biased region" description="Acidic residues" evidence="1">
    <location>
        <begin position="459"/>
        <end position="474"/>
    </location>
</feature>
<dbReference type="EMBL" id="CP042189">
    <property type="protein sequence ID" value="QDS70985.1"/>
    <property type="molecule type" value="Genomic_DNA"/>
</dbReference>
<evidence type="ECO:0000313" key="3">
    <source>
        <dbReference type="EMBL" id="QDS70985.1"/>
    </source>
</evidence>
<feature type="compositionally biased region" description="Low complexity" evidence="1">
    <location>
        <begin position="1"/>
        <end position="13"/>
    </location>
</feature>
<dbReference type="STRING" id="50376.A0A517L5S7"/>
<accession>A0A517L5S7</accession>
<feature type="region of interest" description="Disordered" evidence="1">
    <location>
        <begin position="146"/>
        <end position="474"/>
    </location>
</feature>
<dbReference type="OrthoDB" id="125903at2759"/>
<evidence type="ECO:0000313" key="4">
    <source>
        <dbReference type="Proteomes" id="UP000316270"/>
    </source>
</evidence>
<feature type="compositionally biased region" description="Basic and acidic residues" evidence="1">
    <location>
        <begin position="251"/>
        <end position="266"/>
    </location>
</feature>
<feature type="compositionally biased region" description="Acidic residues" evidence="1">
    <location>
        <begin position="146"/>
        <end position="165"/>
    </location>
</feature>
<keyword evidence="4" id="KW-1185">Reference proteome</keyword>
<feature type="compositionally biased region" description="Low complexity" evidence="1">
    <location>
        <begin position="234"/>
        <end position="247"/>
    </location>
</feature>
<gene>
    <name evidence="3" type="ORF">FKW77_007527</name>
</gene>
<dbReference type="AlphaFoldDB" id="A0A517L5S7"/>
<name>A0A517L5S7_9PEZI</name>
<evidence type="ECO:0000259" key="2">
    <source>
        <dbReference type="Pfam" id="PF09816"/>
    </source>
</evidence>
<feature type="region of interest" description="Disordered" evidence="1">
    <location>
        <begin position="1"/>
        <end position="20"/>
    </location>
</feature>